<dbReference type="EMBL" id="BAABME010013151">
    <property type="protein sequence ID" value="GAA0185874.1"/>
    <property type="molecule type" value="Genomic_DNA"/>
</dbReference>
<reference evidence="1 2" key="1">
    <citation type="submission" date="2024-01" db="EMBL/GenBank/DDBJ databases">
        <title>The complete chloroplast genome sequence of Lithospermum erythrorhizon: insights into the phylogenetic relationship among Boraginaceae species and the maternal lineages of purple gromwells.</title>
        <authorList>
            <person name="Okada T."/>
            <person name="Watanabe K."/>
        </authorList>
    </citation>
    <scope>NUCLEOTIDE SEQUENCE [LARGE SCALE GENOMIC DNA]</scope>
</reference>
<name>A0AAV3RWT8_LITER</name>
<evidence type="ECO:0000313" key="1">
    <source>
        <dbReference type="EMBL" id="GAA0185874.1"/>
    </source>
</evidence>
<dbReference type="Pfam" id="PF07173">
    <property type="entry name" value="GRDP-like"/>
    <property type="match status" value="1"/>
</dbReference>
<evidence type="ECO:0000313" key="2">
    <source>
        <dbReference type="Proteomes" id="UP001454036"/>
    </source>
</evidence>
<proteinExistence type="predicted"/>
<accession>A0AAV3RWT8</accession>
<protein>
    <submittedName>
        <fullName evidence="1">Uncharacterized protein</fullName>
    </submittedName>
</protein>
<sequence length="642" mass="69875">MVMEMVKKQEQEWKIAQDINFSIDIVSATKQHLHFLAVIDRLGLFSEDGPALQRAIHRYNECWIPLLAKHTESPLFEGALVVPVDCEWIWHCHRLNPVTYNSDCQSMYGMILDNKNVVSSTQGASVQQTKDVWKKLYPNEPFALDLNVVALENIEEKVTEAGKFTQYDLIASSQRQSLFYSEISGAHMDTDVYLEKAVARYKGFLHLIKRNMENDIDDFLAPTFDIDLIWHTHQLYPVSYCNDMVTLVEMILGHDDTVTDRTKGAKLDVGFTMTVNNWSHMYGSSMCDNTWDSEANALAVAEIKPSRCGKPGESDKASAYDCVQTKPSPCGKPWETQPTPCGKSGESKVSACVCVQTKPSPCGKPGETKVNACIFAQNMPSPCGKPGQSNKDSGSIFAQTKPSPCGKPGESNMVNACIIVQTKSSPCGKPKESKVSACLPVQSKPSPCGKPRESKASACLPVQTRPSPCGKPGESKANACVWVQTKPSPCGKPKESNKVWVQTKPSPCGKPRESTASIYGYIQTKSSPCGKPKESNKASACVCVQIKPSPHGKSKESNKASACVCIQTKPSPCGKPKECNKASACVCIQTKLIPCGNPGKNNSNACIVSHSEANPCGIPWESNTNDCLVHRSIACSDGISCA</sequence>
<organism evidence="1 2">
    <name type="scientific">Lithospermum erythrorhizon</name>
    <name type="common">Purple gromwell</name>
    <name type="synonym">Lithospermum officinale var. erythrorhizon</name>
    <dbReference type="NCBI Taxonomy" id="34254"/>
    <lineage>
        <taxon>Eukaryota</taxon>
        <taxon>Viridiplantae</taxon>
        <taxon>Streptophyta</taxon>
        <taxon>Embryophyta</taxon>
        <taxon>Tracheophyta</taxon>
        <taxon>Spermatophyta</taxon>
        <taxon>Magnoliopsida</taxon>
        <taxon>eudicotyledons</taxon>
        <taxon>Gunneridae</taxon>
        <taxon>Pentapetalae</taxon>
        <taxon>asterids</taxon>
        <taxon>lamiids</taxon>
        <taxon>Boraginales</taxon>
        <taxon>Boraginaceae</taxon>
        <taxon>Boraginoideae</taxon>
        <taxon>Lithospermeae</taxon>
        <taxon>Lithospermum</taxon>
    </lineage>
</organism>
<dbReference type="PANTHER" id="PTHR34365">
    <property type="entry name" value="ENOLASE (DUF1399)"/>
    <property type="match status" value="1"/>
</dbReference>
<dbReference type="PANTHER" id="PTHR34365:SF7">
    <property type="entry name" value="GLYCINE-RICH DOMAIN-CONTAINING PROTEIN 1"/>
    <property type="match status" value="1"/>
</dbReference>
<keyword evidence="2" id="KW-1185">Reference proteome</keyword>
<comment type="caution">
    <text evidence="1">The sequence shown here is derived from an EMBL/GenBank/DDBJ whole genome shotgun (WGS) entry which is preliminary data.</text>
</comment>
<dbReference type="InterPro" id="IPR009836">
    <property type="entry name" value="GRDP-like"/>
</dbReference>
<dbReference type="AlphaFoldDB" id="A0AAV3RWT8"/>
<dbReference type="Proteomes" id="UP001454036">
    <property type="component" value="Unassembled WGS sequence"/>
</dbReference>
<gene>
    <name evidence="1" type="ORF">LIER_33162</name>
</gene>